<organism evidence="2 3">
    <name type="scientific">Leptosia nina</name>
    <dbReference type="NCBI Taxonomy" id="320188"/>
    <lineage>
        <taxon>Eukaryota</taxon>
        <taxon>Metazoa</taxon>
        <taxon>Ecdysozoa</taxon>
        <taxon>Arthropoda</taxon>
        <taxon>Hexapoda</taxon>
        <taxon>Insecta</taxon>
        <taxon>Pterygota</taxon>
        <taxon>Neoptera</taxon>
        <taxon>Endopterygota</taxon>
        <taxon>Lepidoptera</taxon>
        <taxon>Glossata</taxon>
        <taxon>Ditrysia</taxon>
        <taxon>Papilionoidea</taxon>
        <taxon>Pieridae</taxon>
        <taxon>Pierinae</taxon>
        <taxon>Leptosia</taxon>
    </lineage>
</organism>
<dbReference type="AlphaFoldDB" id="A0AAV1J5S3"/>
<comment type="caution">
    <text evidence="2">The sequence shown here is derived from an EMBL/GenBank/DDBJ whole genome shotgun (WGS) entry which is preliminary data.</text>
</comment>
<protein>
    <submittedName>
        <fullName evidence="2">Uncharacterized protein</fullName>
    </submittedName>
</protein>
<evidence type="ECO:0000256" key="1">
    <source>
        <dbReference type="SAM" id="MobiDB-lite"/>
    </source>
</evidence>
<sequence>MRIMMKACAIDQNACAGFADSGNWICVNAVAVACAVSGYRAERARGAGTSSQSAAAPTDARATCTCIPIRPPQIPTYTLSLTETPKEPHHVTLHVPILPVVLSRDISSFPHAGRVKRDTASKLKRRRVRDDRYSRVCRARLALVCRSARGQGCAAPATVQPRRWWRSRWLCVLAVEQASTIAPHSAGERPRPAMSAATPEVRGPPPDAASPSVALPRIKPELGLNDATLFAVYCFIKNFIG</sequence>
<feature type="region of interest" description="Disordered" evidence="1">
    <location>
        <begin position="183"/>
        <end position="213"/>
    </location>
</feature>
<gene>
    <name evidence="2" type="ORF">LNINA_LOCUS4209</name>
</gene>
<reference evidence="2 3" key="1">
    <citation type="submission" date="2023-11" db="EMBL/GenBank/DDBJ databases">
        <authorList>
            <person name="Okamura Y."/>
        </authorList>
    </citation>
    <scope>NUCLEOTIDE SEQUENCE [LARGE SCALE GENOMIC DNA]</scope>
</reference>
<dbReference type="Proteomes" id="UP001497472">
    <property type="component" value="Unassembled WGS sequence"/>
</dbReference>
<keyword evidence="3" id="KW-1185">Reference proteome</keyword>
<dbReference type="PROSITE" id="PS51257">
    <property type="entry name" value="PROKAR_LIPOPROTEIN"/>
    <property type="match status" value="1"/>
</dbReference>
<name>A0AAV1J5S3_9NEOP</name>
<evidence type="ECO:0000313" key="2">
    <source>
        <dbReference type="EMBL" id="CAK1544459.1"/>
    </source>
</evidence>
<proteinExistence type="predicted"/>
<dbReference type="EMBL" id="CAVLEF010000005">
    <property type="protein sequence ID" value="CAK1544459.1"/>
    <property type="molecule type" value="Genomic_DNA"/>
</dbReference>
<evidence type="ECO:0000313" key="3">
    <source>
        <dbReference type="Proteomes" id="UP001497472"/>
    </source>
</evidence>
<accession>A0AAV1J5S3</accession>